<dbReference type="CDD" id="cd01127">
    <property type="entry name" value="TrwB_TraG_TraD_VirD4"/>
    <property type="match status" value="1"/>
</dbReference>
<evidence type="ECO:0000313" key="8">
    <source>
        <dbReference type="EMBL" id="AHI22063.1"/>
    </source>
</evidence>
<evidence type="ECO:0000256" key="2">
    <source>
        <dbReference type="ARBA" id="ARBA00022475"/>
    </source>
</evidence>
<dbReference type="Gene3D" id="3.40.50.300">
    <property type="entry name" value="P-loop containing nucleotide triphosphate hydrolases"/>
    <property type="match status" value="1"/>
</dbReference>
<organism evidence="8 9">
    <name type="scientific">Corynebacterium vitaeruminis DSM 20294</name>
    <dbReference type="NCBI Taxonomy" id="1224164"/>
    <lineage>
        <taxon>Bacteria</taxon>
        <taxon>Bacillati</taxon>
        <taxon>Actinomycetota</taxon>
        <taxon>Actinomycetes</taxon>
        <taxon>Mycobacteriales</taxon>
        <taxon>Corynebacteriaceae</taxon>
        <taxon>Corynebacterium</taxon>
    </lineage>
</organism>
<proteinExistence type="predicted"/>
<dbReference type="Proteomes" id="UP000019222">
    <property type="component" value="Chromosome"/>
</dbReference>
<keyword evidence="9" id="KW-1185">Reference proteome</keyword>
<name>W5Y6C7_9CORY</name>
<keyword evidence="4 6" id="KW-1133">Transmembrane helix</keyword>
<feature type="transmembrane region" description="Helical" evidence="6">
    <location>
        <begin position="72"/>
        <end position="98"/>
    </location>
</feature>
<evidence type="ECO:0000256" key="6">
    <source>
        <dbReference type="SAM" id="Phobius"/>
    </source>
</evidence>
<reference evidence="8 9" key="1">
    <citation type="submission" date="2013-02" db="EMBL/GenBank/DDBJ databases">
        <title>The complete genome sequence of Corynebacterium vitaeruminis DSM 20294.</title>
        <authorList>
            <person name="Ruckert C."/>
            <person name="Albersmeier A."/>
            <person name="Kalinowski J."/>
        </authorList>
    </citation>
    <scope>NUCLEOTIDE SEQUENCE [LARGE SCALE GENOMIC DNA]</scope>
    <source>
        <strain evidence="9">ATCC 10234</strain>
    </source>
</reference>
<dbReference type="KEGG" id="cvt:B843_03360"/>
<protein>
    <submittedName>
        <fullName evidence="8">Conjugative transfer gene complex protein</fullName>
    </submittedName>
</protein>
<accession>W5Y6C7</accession>
<keyword evidence="2" id="KW-1003">Cell membrane</keyword>
<keyword evidence="5 6" id="KW-0472">Membrane</keyword>
<dbReference type="eggNOG" id="COG3505">
    <property type="taxonomic scope" value="Bacteria"/>
</dbReference>
<dbReference type="InterPro" id="IPR027417">
    <property type="entry name" value="P-loop_NTPase"/>
</dbReference>
<feature type="transmembrane region" description="Helical" evidence="6">
    <location>
        <begin position="21"/>
        <end position="40"/>
    </location>
</feature>
<dbReference type="PATRIC" id="fig|1224164.3.peg.668"/>
<dbReference type="EMBL" id="CP004353">
    <property type="protein sequence ID" value="AHI22063.1"/>
    <property type="molecule type" value="Genomic_DNA"/>
</dbReference>
<dbReference type="GO" id="GO:0005886">
    <property type="term" value="C:plasma membrane"/>
    <property type="evidence" value="ECO:0007669"/>
    <property type="project" value="UniProtKB-SubCell"/>
</dbReference>
<dbReference type="HOGENOM" id="CLU_029028_2_0_11"/>
<dbReference type="RefSeq" id="WP_025252114.1">
    <property type="nucleotide sequence ID" value="NZ_CP004353.1"/>
</dbReference>
<gene>
    <name evidence="8" type="ORF">B843_03360</name>
</gene>
<evidence type="ECO:0000256" key="1">
    <source>
        <dbReference type="ARBA" id="ARBA00004651"/>
    </source>
</evidence>
<dbReference type="SUPFAM" id="SSF52540">
    <property type="entry name" value="P-loop containing nucleoside triphosphate hydrolases"/>
    <property type="match status" value="1"/>
</dbReference>
<evidence type="ECO:0000256" key="3">
    <source>
        <dbReference type="ARBA" id="ARBA00022692"/>
    </source>
</evidence>
<evidence type="ECO:0000256" key="5">
    <source>
        <dbReference type="ARBA" id="ARBA00023136"/>
    </source>
</evidence>
<comment type="subcellular location">
    <subcellularLocation>
        <location evidence="1">Cell membrane</location>
        <topology evidence="1">Multi-pass membrane protein</topology>
    </subcellularLocation>
</comment>
<evidence type="ECO:0000256" key="4">
    <source>
        <dbReference type="ARBA" id="ARBA00022989"/>
    </source>
</evidence>
<dbReference type="PANTHER" id="PTHR37937:SF1">
    <property type="entry name" value="CONJUGATIVE TRANSFER: DNA TRANSPORT"/>
    <property type="match status" value="1"/>
</dbReference>
<feature type="domain" description="TraD/TraG TraM recognition site" evidence="7">
    <location>
        <begin position="427"/>
        <end position="545"/>
    </location>
</feature>
<dbReference type="STRING" id="1224164.B843_03360"/>
<dbReference type="AlphaFoldDB" id="W5Y6C7"/>
<dbReference type="Pfam" id="PF12696">
    <property type="entry name" value="TraG-D_C"/>
    <property type="match status" value="1"/>
</dbReference>
<sequence>MKNQGCDNPRAAGSIGWDVQTVLGFTVLGVAIAAVASIQIGQLAAAHFGSGPAVSKNPFTTLGQLIGGSRSWSATATIAVVAFWLVVAILAAMATVLIKQLRTPATRTDTASKYLASKKEIASFSREEAQQLAEKWLPTPAMAEKYPGLMFGRVPGKSTGLYSTWEDLYLVIFGPRMGKTTSQVIPAIVDAPGHVVTTSNKRDIVDETVGVTSARGQVWVFDPQRIAAGFEQEPWFFDPLDMVRRQPETMDSAALRLADIFKTAARGADNGGDAFFSEGGKELLSRFFLAAALEHRPIGDVYLWVNDDSDRTPVRILNAFPEWKQQAAALEATYQITEKTRSGLFSQAAQMATALGRREALKWVTPSAGARRFDAEAFVRGPGQDTMYLLSKEGADNAAALTTALTAAIMTAAEAYGEQSGGRLPVPLVAALDEAANVVRWPELPSLYSHYGSRGIILMTILQSYAQGAEVWGENGMELMWSAAALVLYGGGVRDEKMLQKLEALVGDVEVFETSTSRTGESARTVSRNRRERKILTVAELAAMEQGRALVLASKRRPMIAQMEPWWKRPWPAQTKALLGAKK</sequence>
<keyword evidence="3 6" id="KW-0812">Transmembrane</keyword>
<dbReference type="InterPro" id="IPR051539">
    <property type="entry name" value="T4SS-coupling_protein"/>
</dbReference>
<dbReference type="InterPro" id="IPR032689">
    <property type="entry name" value="TraG-D_C"/>
</dbReference>
<evidence type="ECO:0000259" key="7">
    <source>
        <dbReference type="Pfam" id="PF12696"/>
    </source>
</evidence>
<dbReference type="PANTHER" id="PTHR37937">
    <property type="entry name" value="CONJUGATIVE TRANSFER: DNA TRANSPORT"/>
    <property type="match status" value="1"/>
</dbReference>
<evidence type="ECO:0000313" key="9">
    <source>
        <dbReference type="Proteomes" id="UP000019222"/>
    </source>
</evidence>